<evidence type="ECO:0000313" key="9">
    <source>
        <dbReference type="Proteomes" id="UP000580250"/>
    </source>
</evidence>
<reference evidence="8 9" key="1">
    <citation type="submission" date="2020-08" db="EMBL/GenBank/DDBJ databases">
        <authorList>
            <person name="Koutsovoulos G."/>
            <person name="Danchin GJ E."/>
        </authorList>
    </citation>
    <scope>NUCLEOTIDE SEQUENCE [LARGE SCALE GENOMIC DNA]</scope>
</reference>
<protein>
    <submittedName>
        <fullName evidence="8">Uncharacterized protein</fullName>
    </submittedName>
</protein>
<feature type="compositionally biased region" description="Low complexity" evidence="7">
    <location>
        <begin position="20"/>
        <end position="34"/>
    </location>
</feature>
<dbReference type="PANTHER" id="PTHR11960:SF8">
    <property type="entry name" value="EUKARYOTIC TRANSLATION INITIATION FACTOR 4E1-RELATED"/>
    <property type="match status" value="1"/>
</dbReference>
<gene>
    <name evidence="8" type="ORF">MENT_LOCUS1921</name>
</gene>
<accession>A0A6V7TQS9</accession>
<keyword evidence="4 6" id="KW-0694">RNA-binding</keyword>
<proteinExistence type="inferred from homology"/>
<dbReference type="OrthoDB" id="590761at2759"/>
<feature type="compositionally biased region" description="Low complexity" evidence="7">
    <location>
        <begin position="90"/>
        <end position="115"/>
    </location>
</feature>
<evidence type="ECO:0000313" key="8">
    <source>
        <dbReference type="EMBL" id="CAD2127541.1"/>
    </source>
</evidence>
<dbReference type="GO" id="GO:0016281">
    <property type="term" value="C:eukaryotic translation initiation factor 4F complex"/>
    <property type="evidence" value="ECO:0007669"/>
    <property type="project" value="TreeGrafter"/>
</dbReference>
<evidence type="ECO:0000256" key="7">
    <source>
        <dbReference type="SAM" id="MobiDB-lite"/>
    </source>
</evidence>
<dbReference type="Proteomes" id="UP000580250">
    <property type="component" value="Unassembled WGS sequence"/>
</dbReference>
<dbReference type="InterPro" id="IPR001040">
    <property type="entry name" value="TIF_eIF_4E"/>
</dbReference>
<keyword evidence="2 6" id="KW-0396">Initiation factor</keyword>
<evidence type="ECO:0000256" key="4">
    <source>
        <dbReference type="ARBA" id="ARBA00022884"/>
    </source>
</evidence>
<comment type="caution">
    <text evidence="8">The sequence shown here is derived from an EMBL/GenBank/DDBJ whole genome shotgun (WGS) entry which is preliminary data.</text>
</comment>
<evidence type="ECO:0000256" key="2">
    <source>
        <dbReference type="ARBA" id="ARBA00022540"/>
    </source>
</evidence>
<dbReference type="PANTHER" id="PTHR11960">
    <property type="entry name" value="EUKARYOTIC TRANSLATION INITIATION FACTOR 4E RELATED"/>
    <property type="match status" value="1"/>
</dbReference>
<dbReference type="Gene3D" id="3.30.760.10">
    <property type="entry name" value="RNA Cap, Translation Initiation Factor Eif4e"/>
    <property type="match status" value="1"/>
</dbReference>
<comment type="similarity">
    <text evidence="1 6">Belongs to the eukaryotic initiation factor 4E family.</text>
</comment>
<dbReference type="InterPro" id="IPR023398">
    <property type="entry name" value="TIF_eIF4e-like"/>
</dbReference>
<dbReference type="GO" id="GO:0006417">
    <property type="term" value="P:regulation of translation"/>
    <property type="evidence" value="ECO:0007669"/>
    <property type="project" value="UniProtKB-KW"/>
</dbReference>
<dbReference type="EMBL" id="CAJEWN010000006">
    <property type="protein sequence ID" value="CAD2127541.1"/>
    <property type="molecule type" value="Genomic_DNA"/>
</dbReference>
<evidence type="ECO:0000256" key="5">
    <source>
        <dbReference type="ARBA" id="ARBA00022917"/>
    </source>
</evidence>
<sequence>MDTNGVTDKCIDNTLEQEKTTTTTASTQQTQQQQHPHKVIVTDDSVEEEKKDDENIEEKQQQQPVVDNVVSVEGGEVCGDNVNNEEGDENNGNNLEERQNLNNNNNSSTQIPIISSPPQLNINNLSLSTTLKLRQEHRLKTRWTFWFLNSDRELPWLERLKKVCTIESAEAFWALYDNIRPPSAMQSGCDYNFFKEGIQPVWEVPENKDGWKIDCTENIYLTIDNKNKIEHLDALWLELLVALIGEQFGRDSEYVCGAVCNMRGKGHKICLWTKNAEAEEANRRIGAILKSRFQDTTNCSIRVNYEEHNVSQHKSSSATQVRFVL</sequence>
<evidence type="ECO:0000256" key="1">
    <source>
        <dbReference type="ARBA" id="ARBA00009860"/>
    </source>
</evidence>
<dbReference type="Pfam" id="PF01652">
    <property type="entry name" value="IF4E"/>
    <property type="match status" value="1"/>
</dbReference>
<dbReference type="GO" id="GO:0000340">
    <property type="term" value="F:RNA 7-methylguanosine cap binding"/>
    <property type="evidence" value="ECO:0007669"/>
    <property type="project" value="TreeGrafter"/>
</dbReference>
<dbReference type="AlphaFoldDB" id="A0A6V7TQS9"/>
<keyword evidence="3" id="KW-0810">Translation regulation</keyword>
<name>A0A6V7TQS9_MELEN</name>
<feature type="region of interest" description="Disordered" evidence="7">
    <location>
        <begin position="75"/>
        <end position="115"/>
    </location>
</feature>
<feature type="region of interest" description="Disordered" evidence="7">
    <location>
        <begin position="1"/>
        <end position="63"/>
    </location>
</feature>
<dbReference type="GO" id="GO:0003743">
    <property type="term" value="F:translation initiation factor activity"/>
    <property type="evidence" value="ECO:0007669"/>
    <property type="project" value="UniProtKB-KW"/>
</dbReference>
<keyword evidence="5 6" id="KW-0648">Protein biosynthesis</keyword>
<organism evidence="8 9">
    <name type="scientific">Meloidogyne enterolobii</name>
    <name type="common">Root-knot nematode worm</name>
    <name type="synonym">Meloidogyne mayaguensis</name>
    <dbReference type="NCBI Taxonomy" id="390850"/>
    <lineage>
        <taxon>Eukaryota</taxon>
        <taxon>Metazoa</taxon>
        <taxon>Ecdysozoa</taxon>
        <taxon>Nematoda</taxon>
        <taxon>Chromadorea</taxon>
        <taxon>Rhabditida</taxon>
        <taxon>Tylenchina</taxon>
        <taxon>Tylenchomorpha</taxon>
        <taxon>Tylenchoidea</taxon>
        <taxon>Meloidogynidae</taxon>
        <taxon>Meloidogyninae</taxon>
        <taxon>Meloidogyne</taxon>
    </lineage>
</organism>
<evidence type="ECO:0000256" key="6">
    <source>
        <dbReference type="RuleBase" id="RU004374"/>
    </source>
</evidence>
<feature type="compositionally biased region" description="Basic and acidic residues" evidence="7">
    <location>
        <begin position="48"/>
        <end position="60"/>
    </location>
</feature>
<dbReference type="SUPFAM" id="SSF55418">
    <property type="entry name" value="eIF4e-like"/>
    <property type="match status" value="1"/>
</dbReference>
<evidence type="ECO:0000256" key="3">
    <source>
        <dbReference type="ARBA" id="ARBA00022845"/>
    </source>
</evidence>